<sequence>MCIPPFPAASASLEYADEFVDVGAPDIPPDVLDELDIDLEELEELIRREEMREEQHLRMDRDFLVDLNAAGPPWDNFDRNAAFKFEDTPAEPLFGEEFFTDPEMPFSELVEYFSYSLERTYHIMNQLEEGMDRVTNELDRLIDT</sequence>
<feature type="coiled-coil region" evidence="1">
    <location>
        <begin position="32"/>
        <end position="59"/>
    </location>
</feature>
<name>A0AA36D1U8_9BILA</name>
<dbReference type="Proteomes" id="UP001177023">
    <property type="component" value="Unassembled WGS sequence"/>
</dbReference>
<accession>A0AA36D1U8</accession>
<protein>
    <submittedName>
        <fullName evidence="2">Uncharacterized protein</fullName>
    </submittedName>
</protein>
<evidence type="ECO:0000256" key="1">
    <source>
        <dbReference type="SAM" id="Coils"/>
    </source>
</evidence>
<keyword evidence="3" id="KW-1185">Reference proteome</keyword>
<keyword evidence="1" id="KW-0175">Coiled coil</keyword>
<organism evidence="2 3">
    <name type="scientific">Mesorhabditis spiculigera</name>
    <dbReference type="NCBI Taxonomy" id="96644"/>
    <lineage>
        <taxon>Eukaryota</taxon>
        <taxon>Metazoa</taxon>
        <taxon>Ecdysozoa</taxon>
        <taxon>Nematoda</taxon>
        <taxon>Chromadorea</taxon>
        <taxon>Rhabditida</taxon>
        <taxon>Rhabditina</taxon>
        <taxon>Rhabditomorpha</taxon>
        <taxon>Rhabditoidea</taxon>
        <taxon>Rhabditidae</taxon>
        <taxon>Mesorhabditinae</taxon>
        <taxon>Mesorhabditis</taxon>
    </lineage>
</organism>
<feature type="non-terminal residue" evidence="2">
    <location>
        <position position="1"/>
    </location>
</feature>
<evidence type="ECO:0000313" key="2">
    <source>
        <dbReference type="EMBL" id="CAJ0578530.1"/>
    </source>
</evidence>
<comment type="caution">
    <text evidence="2">The sequence shown here is derived from an EMBL/GenBank/DDBJ whole genome shotgun (WGS) entry which is preliminary data.</text>
</comment>
<reference evidence="2" key="1">
    <citation type="submission" date="2023-06" db="EMBL/GenBank/DDBJ databases">
        <authorList>
            <person name="Delattre M."/>
        </authorList>
    </citation>
    <scope>NUCLEOTIDE SEQUENCE</scope>
    <source>
        <strain evidence="2">AF72</strain>
    </source>
</reference>
<gene>
    <name evidence="2" type="ORF">MSPICULIGERA_LOCUS16778</name>
</gene>
<dbReference type="AlphaFoldDB" id="A0AA36D1U8"/>
<dbReference type="EMBL" id="CATQJA010002654">
    <property type="protein sequence ID" value="CAJ0578530.1"/>
    <property type="molecule type" value="Genomic_DNA"/>
</dbReference>
<evidence type="ECO:0000313" key="3">
    <source>
        <dbReference type="Proteomes" id="UP001177023"/>
    </source>
</evidence>
<proteinExistence type="predicted"/>